<name>A0A0L6CP22_9MICO</name>
<dbReference type="Pfam" id="PF08681">
    <property type="entry name" value="TacA1"/>
    <property type="match status" value="1"/>
</dbReference>
<dbReference type="InterPro" id="IPR014795">
    <property type="entry name" value="TacA_1-like"/>
</dbReference>
<evidence type="ECO:0000256" key="2">
    <source>
        <dbReference type="ARBA" id="ARBA00049988"/>
    </source>
</evidence>
<proteinExistence type="inferred from homology"/>
<dbReference type="STRING" id="1631356.VV01_11675"/>
<keyword evidence="1" id="KW-1277">Toxin-antitoxin system</keyword>
<reference evidence="4" key="1">
    <citation type="submission" date="2015-03" db="EMBL/GenBank/DDBJ databases">
        <title>Luteipulveratus halotolerans sp. nov., a novel actinobacterium (Dermacoccaceae) from Sarawak, Malaysia.</title>
        <authorList>
            <person name="Juboi H."/>
            <person name="Basik A."/>
            <person name="Shamsul S.S."/>
            <person name="Arnold P."/>
            <person name="Schmitt E.K."/>
            <person name="Sanglier J.-J."/>
            <person name="Yeo T."/>
        </authorList>
    </citation>
    <scope>NUCLEOTIDE SEQUENCE [LARGE SCALE GENOMIC DNA]</scope>
    <source>
        <strain evidence="4">C296001</strain>
    </source>
</reference>
<dbReference type="EMBL" id="LAIR01000002">
    <property type="protein sequence ID" value="KNX39410.1"/>
    <property type="molecule type" value="Genomic_DNA"/>
</dbReference>
<evidence type="ECO:0008006" key="5">
    <source>
        <dbReference type="Google" id="ProtNLM"/>
    </source>
</evidence>
<protein>
    <recommendedName>
        <fullName evidence="5">DUF1778 domain-containing protein</fullName>
    </recommendedName>
</protein>
<comment type="similarity">
    <text evidence="2">Belongs to the TacA antitoxin family.</text>
</comment>
<comment type="caution">
    <text evidence="3">The sequence shown here is derived from an EMBL/GenBank/DDBJ whole genome shotgun (WGS) entry which is preliminary data.</text>
</comment>
<keyword evidence="4" id="KW-1185">Reference proteome</keyword>
<evidence type="ECO:0000313" key="3">
    <source>
        <dbReference type="EMBL" id="KNX39410.1"/>
    </source>
</evidence>
<evidence type="ECO:0000256" key="1">
    <source>
        <dbReference type="ARBA" id="ARBA00022649"/>
    </source>
</evidence>
<dbReference type="SUPFAM" id="SSF47598">
    <property type="entry name" value="Ribbon-helix-helix"/>
    <property type="match status" value="1"/>
</dbReference>
<dbReference type="RefSeq" id="WP_050671887.1">
    <property type="nucleotide sequence ID" value="NZ_LAIR01000002.1"/>
</dbReference>
<gene>
    <name evidence="3" type="ORF">VV01_11675</name>
</gene>
<dbReference type="PANTHER" id="PTHR35401">
    <property type="entry name" value="COPG FAMILY HELIX-TURN-HELIX PROTEIN-RELATED-RELATED"/>
    <property type="match status" value="1"/>
</dbReference>
<dbReference type="AlphaFoldDB" id="A0A0L6CP22"/>
<dbReference type="Proteomes" id="UP000037397">
    <property type="component" value="Unassembled WGS sequence"/>
</dbReference>
<sequence>MSTKSDRLELRIDPGSRERISMAAELLDEKLSDFVRGASLDRAEAVLARADHTLMPALQFDAMVESLDVPDAAPRLRDAAQAKRRFTRA</sequence>
<organism evidence="3 4">
    <name type="scientific">Luteipulveratus halotolerans</name>
    <dbReference type="NCBI Taxonomy" id="1631356"/>
    <lineage>
        <taxon>Bacteria</taxon>
        <taxon>Bacillati</taxon>
        <taxon>Actinomycetota</taxon>
        <taxon>Actinomycetes</taxon>
        <taxon>Micrococcales</taxon>
        <taxon>Dermacoccaceae</taxon>
        <taxon>Luteipulveratus</taxon>
    </lineage>
</organism>
<dbReference type="InterPro" id="IPR010985">
    <property type="entry name" value="Ribbon_hlx_hlx"/>
</dbReference>
<dbReference type="OrthoDB" id="4829464at2"/>
<dbReference type="GO" id="GO:0006355">
    <property type="term" value="P:regulation of DNA-templated transcription"/>
    <property type="evidence" value="ECO:0007669"/>
    <property type="project" value="InterPro"/>
</dbReference>
<dbReference type="Gene3D" id="1.20.5.780">
    <property type="entry name" value="Single helix bin"/>
    <property type="match status" value="1"/>
</dbReference>
<accession>A0A0L6CP22</accession>
<evidence type="ECO:0000313" key="4">
    <source>
        <dbReference type="Proteomes" id="UP000037397"/>
    </source>
</evidence>